<proteinExistence type="inferred from homology"/>
<dbReference type="Pfam" id="PF00543">
    <property type="entry name" value="P-II"/>
    <property type="match status" value="1"/>
</dbReference>
<dbReference type="FunFam" id="3.30.70.120:FF:000001">
    <property type="entry name" value="Nitrogen regulatory protein P-II"/>
    <property type="match status" value="1"/>
</dbReference>
<dbReference type="GO" id="GO:0005524">
    <property type="term" value="F:ATP binding"/>
    <property type="evidence" value="ECO:0007669"/>
    <property type="project" value="TreeGrafter"/>
</dbReference>
<dbReference type="PROSITE" id="PS00496">
    <property type="entry name" value="PII_GLNB_UMP"/>
    <property type="match status" value="1"/>
</dbReference>
<dbReference type="PIRSF" id="PIRSF039144">
    <property type="entry name" value="GlnB"/>
    <property type="match status" value="1"/>
</dbReference>
<dbReference type="PROSITE" id="PS00638">
    <property type="entry name" value="PII_GLNB_CTER"/>
    <property type="match status" value="1"/>
</dbReference>
<reference evidence="9 10" key="1">
    <citation type="submission" date="2020-08" db="EMBL/GenBank/DDBJ databases">
        <title>Bridging the membrane lipid divide: bacteria of the FCB group superphylum have the potential to synthesize archaeal ether lipids.</title>
        <authorList>
            <person name="Villanueva L."/>
            <person name="Von Meijenfeldt F.A.B."/>
            <person name="Westbye A.B."/>
            <person name="Yadav S."/>
            <person name="Hopmans E.C."/>
            <person name="Dutilh B.E."/>
            <person name="Sinninghe Damste J.S."/>
        </authorList>
    </citation>
    <scope>NUCLEOTIDE SEQUENCE [LARGE SCALE GENOMIC DNA]</scope>
    <source>
        <strain evidence="9">NIOZ-UU47</strain>
    </source>
</reference>
<evidence type="ECO:0000256" key="6">
    <source>
        <dbReference type="PIRSR" id="PIRSR039144-50"/>
    </source>
</evidence>
<dbReference type="GO" id="GO:0005829">
    <property type="term" value="C:cytosol"/>
    <property type="evidence" value="ECO:0007669"/>
    <property type="project" value="TreeGrafter"/>
</dbReference>
<dbReference type="SMART" id="SM00938">
    <property type="entry name" value="P-II"/>
    <property type="match status" value="1"/>
</dbReference>
<evidence type="ECO:0000313" key="9">
    <source>
        <dbReference type="EMBL" id="MBC8317743.1"/>
    </source>
</evidence>
<dbReference type="SUPFAM" id="SSF54913">
    <property type="entry name" value="GlnB-like"/>
    <property type="match status" value="1"/>
</dbReference>
<comment type="similarity">
    <text evidence="8">Belongs to the P(II) protein family.</text>
</comment>
<keyword evidence="4" id="KW-0805">Transcription regulation</keyword>
<evidence type="ECO:0000256" key="4">
    <source>
        <dbReference type="ARBA" id="ARBA00023015"/>
    </source>
</evidence>
<dbReference type="AlphaFoldDB" id="A0A8J6NF80"/>
<feature type="modified residue" description="O-UMP-tyrosine" evidence="6">
    <location>
        <position position="51"/>
    </location>
</feature>
<evidence type="ECO:0000256" key="8">
    <source>
        <dbReference type="RuleBase" id="RU003936"/>
    </source>
</evidence>
<dbReference type="PROSITE" id="PS51343">
    <property type="entry name" value="PII_GLNB_DOM"/>
    <property type="match status" value="1"/>
</dbReference>
<dbReference type="GO" id="GO:0030234">
    <property type="term" value="F:enzyme regulator activity"/>
    <property type="evidence" value="ECO:0007669"/>
    <property type="project" value="InterPro"/>
</dbReference>
<dbReference type="InterPro" id="IPR011322">
    <property type="entry name" value="N-reg_PII-like_a/b"/>
</dbReference>
<keyword evidence="3" id="KW-0547">Nucleotide-binding</keyword>
<gene>
    <name evidence="9" type="ORF">H8E41_07530</name>
</gene>
<dbReference type="InterPro" id="IPR017918">
    <property type="entry name" value="N-reg_PII_CS"/>
</dbReference>
<comment type="caution">
    <text evidence="9">The sequence shown here is derived from an EMBL/GenBank/DDBJ whole genome shotgun (WGS) entry which is preliminary data.</text>
</comment>
<evidence type="ECO:0000313" key="10">
    <source>
        <dbReference type="Proteomes" id="UP000614424"/>
    </source>
</evidence>
<evidence type="ECO:0000256" key="7">
    <source>
        <dbReference type="PIRSR" id="PIRSR602187-50"/>
    </source>
</evidence>
<dbReference type="InterPro" id="IPR002187">
    <property type="entry name" value="N-reg_PII"/>
</dbReference>
<evidence type="ECO:0000256" key="1">
    <source>
        <dbReference type="ARBA" id="ARBA00011233"/>
    </source>
</evidence>
<dbReference type="PANTHER" id="PTHR30115">
    <property type="entry name" value="NITROGEN REGULATORY PROTEIN P-II"/>
    <property type="match status" value="1"/>
</dbReference>
<dbReference type="PANTHER" id="PTHR30115:SF11">
    <property type="entry name" value="NITROGEN REGULATORY PROTEIN P-II HOMOLOG"/>
    <property type="match status" value="1"/>
</dbReference>
<evidence type="ECO:0000256" key="3">
    <source>
        <dbReference type="ARBA" id="ARBA00022741"/>
    </source>
</evidence>
<dbReference type="GO" id="GO:0006808">
    <property type="term" value="P:regulation of nitrogen utilization"/>
    <property type="evidence" value="ECO:0007669"/>
    <property type="project" value="InterPro"/>
</dbReference>
<organism evidence="9 10">
    <name type="scientific">Candidatus Desulfobia pelagia</name>
    <dbReference type="NCBI Taxonomy" id="2841692"/>
    <lineage>
        <taxon>Bacteria</taxon>
        <taxon>Pseudomonadati</taxon>
        <taxon>Thermodesulfobacteriota</taxon>
        <taxon>Desulfobulbia</taxon>
        <taxon>Desulfobulbales</taxon>
        <taxon>Desulfobulbaceae</taxon>
        <taxon>Candidatus Desulfobia</taxon>
    </lineage>
</organism>
<comment type="subunit">
    <text evidence="1">Homotrimer.</text>
</comment>
<dbReference type="InterPro" id="IPR002332">
    <property type="entry name" value="N-reg_PII_urydylation_site"/>
</dbReference>
<dbReference type="InterPro" id="IPR015867">
    <property type="entry name" value="N-reg_PII/ATP_PRibTrfase_C"/>
</dbReference>
<keyword evidence="2 7" id="KW-0597">Phosphoprotein</keyword>
<sequence>MKKIEAIIKPFKLDDVKEALNLLGIKGMTISEVKGYGRQKGHKEIYRGAEYIVDFIPKVKLELIVKADQVEEVVTVIRQAALTSETGKIGDGKIFVLPVEQVIRVRTGETGEEAI</sequence>
<evidence type="ECO:0000256" key="5">
    <source>
        <dbReference type="ARBA" id="ARBA00023163"/>
    </source>
</evidence>
<keyword evidence="5" id="KW-0804">Transcription</keyword>
<dbReference type="Gene3D" id="3.30.70.120">
    <property type="match status" value="1"/>
</dbReference>
<protein>
    <submittedName>
        <fullName evidence="9">P-II family nitrogen regulator</fullName>
    </submittedName>
</protein>
<dbReference type="EMBL" id="JACNJZ010000102">
    <property type="protein sequence ID" value="MBC8317743.1"/>
    <property type="molecule type" value="Genomic_DNA"/>
</dbReference>
<name>A0A8J6NF80_9BACT</name>
<dbReference type="Proteomes" id="UP000614424">
    <property type="component" value="Unassembled WGS sequence"/>
</dbReference>
<dbReference type="PRINTS" id="PR00340">
    <property type="entry name" value="PIIGLNB"/>
</dbReference>
<accession>A0A8J6NF80</accession>
<evidence type="ECO:0000256" key="2">
    <source>
        <dbReference type="ARBA" id="ARBA00022553"/>
    </source>
</evidence>